<reference evidence="4" key="1">
    <citation type="journal article" date="2015" name="Antimicrob. Agents Chemother.">
        <title>Complete Sequence of Conjugative IncA/C Plasmid Encoding CMY-2 ?-Lactamase and RmtE 16S rRNA Methyltransferase.</title>
        <authorList>
            <person name="Lee C.S."/>
            <person name="Li J.J."/>
            <person name="Doi Y."/>
        </authorList>
    </citation>
    <scope>NUCLEOTIDE SEQUENCE</scope>
    <source>
        <strain evidence="4">YDC637</strain>
        <plasmid evidence="4">pYDC637</plasmid>
    </source>
</reference>
<dbReference type="Gene3D" id="3.40.50.300">
    <property type="entry name" value="P-loop containing nucleotide triphosphate hydrolases"/>
    <property type="match status" value="1"/>
</dbReference>
<dbReference type="InterPro" id="IPR003593">
    <property type="entry name" value="AAA+_ATPase"/>
</dbReference>
<proteinExistence type="predicted"/>
<protein>
    <submittedName>
        <fullName evidence="4">Uncharacterized protein</fullName>
    </submittedName>
</protein>
<dbReference type="GeneID" id="93036134"/>
<geneLocation type="plasmid" evidence="4">
    <name>pYDC637</name>
</geneLocation>
<dbReference type="GO" id="GO:0016887">
    <property type="term" value="F:ATP hydrolysis activity"/>
    <property type="evidence" value="ECO:0007669"/>
    <property type="project" value="InterPro"/>
</dbReference>
<accession>A0A0A1E2U4</accession>
<keyword evidence="4" id="KW-0614">Plasmid</keyword>
<keyword evidence="3" id="KW-0067">ATP-binding</keyword>
<dbReference type="PROSITE" id="PS50893">
    <property type="entry name" value="ABC_TRANSPORTER_2"/>
    <property type="match status" value="1"/>
</dbReference>
<keyword evidence="1" id="KW-0813">Transport</keyword>
<dbReference type="GO" id="GO:0005524">
    <property type="term" value="F:ATP binding"/>
    <property type="evidence" value="ECO:0007669"/>
    <property type="project" value="UniProtKB-KW"/>
</dbReference>
<dbReference type="PANTHER" id="PTHR42781">
    <property type="entry name" value="SPERMIDINE/PUTRESCINE IMPORT ATP-BINDING PROTEIN POTA"/>
    <property type="match status" value="1"/>
</dbReference>
<evidence type="ECO:0000313" key="4">
    <source>
        <dbReference type="EMBL" id="AIY23021.1"/>
    </source>
</evidence>
<dbReference type="RefSeq" id="WP_040063697.1">
    <property type="nucleotide sequence ID" value="NZ_CP168992.1"/>
</dbReference>
<dbReference type="InterPro" id="IPR050093">
    <property type="entry name" value="ABC_SmlMolc_Importer"/>
</dbReference>
<dbReference type="Pfam" id="PF00005">
    <property type="entry name" value="ABC_tran"/>
    <property type="match status" value="1"/>
</dbReference>
<evidence type="ECO:0000256" key="2">
    <source>
        <dbReference type="ARBA" id="ARBA00022741"/>
    </source>
</evidence>
<keyword evidence="2" id="KW-0547">Nucleotide-binding</keyword>
<dbReference type="EMBL" id="KP056256">
    <property type="protein sequence ID" value="AIY23021.1"/>
    <property type="molecule type" value="Genomic_DNA"/>
</dbReference>
<dbReference type="InterPro" id="IPR017871">
    <property type="entry name" value="ABC_transporter-like_CS"/>
</dbReference>
<name>A0A0A1E2U4_ECOLX</name>
<evidence type="ECO:0000256" key="1">
    <source>
        <dbReference type="ARBA" id="ARBA00022448"/>
    </source>
</evidence>
<dbReference type="PROSITE" id="PS00211">
    <property type="entry name" value="ABC_TRANSPORTER_1"/>
    <property type="match status" value="1"/>
</dbReference>
<dbReference type="InterPro" id="IPR003439">
    <property type="entry name" value="ABC_transporter-like_ATP-bd"/>
</dbReference>
<dbReference type="AlphaFoldDB" id="A0A0A1E2U4"/>
<dbReference type="SUPFAM" id="SSF52540">
    <property type="entry name" value="P-loop containing nucleoside triphosphate hydrolases"/>
    <property type="match status" value="1"/>
</dbReference>
<dbReference type="PANTHER" id="PTHR42781:SF4">
    <property type="entry name" value="SPERMIDINE_PUTRESCINE IMPORT ATP-BINDING PROTEIN POTA"/>
    <property type="match status" value="1"/>
</dbReference>
<sequence length="213" mass="23758">MLSVRNCTIHGGDNCLLQNQCFDVAPGEILTLMGASGTGKSTLLGWMIGELPPDFFGSGSLWLNGTRRDGLPTEKRRIGILFQDDLLFPHLSVGQNLALALPAQLKGKRSRREYIENCLIDAELGEFYQRDPATLSGGQRARVSVLRSLIAEPEALLLDEPFSRLDEHLRGRFRQFVFSHIQQRGIPALLVTHDEQDIPPDGRVKKLEERADV</sequence>
<evidence type="ECO:0000256" key="3">
    <source>
        <dbReference type="ARBA" id="ARBA00022840"/>
    </source>
</evidence>
<organism evidence="4">
    <name type="scientific">Escherichia coli</name>
    <dbReference type="NCBI Taxonomy" id="562"/>
    <lineage>
        <taxon>Bacteria</taxon>
        <taxon>Pseudomonadati</taxon>
        <taxon>Pseudomonadota</taxon>
        <taxon>Gammaproteobacteria</taxon>
        <taxon>Enterobacterales</taxon>
        <taxon>Enterobacteriaceae</taxon>
        <taxon>Escherichia</taxon>
    </lineage>
</organism>
<dbReference type="SMART" id="SM00382">
    <property type="entry name" value="AAA"/>
    <property type="match status" value="1"/>
</dbReference>
<dbReference type="InterPro" id="IPR027417">
    <property type="entry name" value="P-loop_NTPase"/>
</dbReference>